<name>A0AAN7RCF5_TRANT</name>
<organism evidence="2 3">
    <name type="scientific">Trapa natans</name>
    <name type="common">Water chestnut</name>
    <dbReference type="NCBI Taxonomy" id="22666"/>
    <lineage>
        <taxon>Eukaryota</taxon>
        <taxon>Viridiplantae</taxon>
        <taxon>Streptophyta</taxon>
        <taxon>Embryophyta</taxon>
        <taxon>Tracheophyta</taxon>
        <taxon>Spermatophyta</taxon>
        <taxon>Magnoliopsida</taxon>
        <taxon>eudicotyledons</taxon>
        <taxon>Gunneridae</taxon>
        <taxon>Pentapetalae</taxon>
        <taxon>rosids</taxon>
        <taxon>malvids</taxon>
        <taxon>Myrtales</taxon>
        <taxon>Lythraceae</taxon>
        <taxon>Trapa</taxon>
    </lineage>
</organism>
<gene>
    <name evidence="2" type="ORF">SAY86_025529</name>
</gene>
<reference evidence="2 3" key="1">
    <citation type="journal article" date="2023" name="Hortic Res">
        <title>Pangenome of water caltrop reveals structural variations and asymmetric subgenome divergence after allopolyploidization.</title>
        <authorList>
            <person name="Zhang X."/>
            <person name="Chen Y."/>
            <person name="Wang L."/>
            <person name="Yuan Y."/>
            <person name="Fang M."/>
            <person name="Shi L."/>
            <person name="Lu R."/>
            <person name="Comes H.P."/>
            <person name="Ma Y."/>
            <person name="Chen Y."/>
            <person name="Huang G."/>
            <person name="Zhou Y."/>
            <person name="Zheng Z."/>
            <person name="Qiu Y."/>
        </authorList>
    </citation>
    <scope>NUCLEOTIDE SEQUENCE [LARGE SCALE GENOMIC DNA]</scope>
    <source>
        <strain evidence="2">F231</strain>
    </source>
</reference>
<keyword evidence="3" id="KW-1185">Reference proteome</keyword>
<dbReference type="Proteomes" id="UP001346149">
    <property type="component" value="Unassembled WGS sequence"/>
</dbReference>
<evidence type="ECO:0000313" key="3">
    <source>
        <dbReference type="Proteomes" id="UP001346149"/>
    </source>
</evidence>
<sequence>MSWPCVISVPSFKSSQAPTAKKTSFTSSDGARTPEVPSVGPVTELYSKGEELCMPVVFSLSPTD</sequence>
<evidence type="ECO:0000313" key="2">
    <source>
        <dbReference type="EMBL" id="KAK4800164.1"/>
    </source>
</evidence>
<dbReference type="AlphaFoldDB" id="A0AAN7RCF5"/>
<evidence type="ECO:0000256" key="1">
    <source>
        <dbReference type="SAM" id="MobiDB-lite"/>
    </source>
</evidence>
<feature type="compositionally biased region" description="Polar residues" evidence="1">
    <location>
        <begin position="12"/>
        <end position="30"/>
    </location>
</feature>
<accession>A0AAN7RCF5</accession>
<proteinExistence type="predicted"/>
<comment type="caution">
    <text evidence="2">The sequence shown here is derived from an EMBL/GenBank/DDBJ whole genome shotgun (WGS) entry which is preliminary data.</text>
</comment>
<dbReference type="EMBL" id="JAXQNO010000004">
    <property type="protein sequence ID" value="KAK4800164.1"/>
    <property type="molecule type" value="Genomic_DNA"/>
</dbReference>
<protein>
    <submittedName>
        <fullName evidence="2">Uncharacterized protein</fullName>
    </submittedName>
</protein>
<feature type="region of interest" description="Disordered" evidence="1">
    <location>
        <begin position="12"/>
        <end position="41"/>
    </location>
</feature>